<evidence type="ECO:0008006" key="5">
    <source>
        <dbReference type="Google" id="ProtNLM"/>
    </source>
</evidence>
<protein>
    <recommendedName>
        <fullName evidence="5">Outer membrane protein</fullName>
    </recommendedName>
</protein>
<dbReference type="Gene3D" id="3.30.910.20">
    <property type="entry name" value="Skp domain"/>
    <property type="match status" value="1"/>
</dbReference>
<dbReference type="InterPro" id="IPR005632">
    <property type="entry name" value="Chaperone_Skp"/>
</dbReference>
<proteinExistence type="inferred from homology"/>
<sequence length="166" mass="18884">MKPLLLTLFLLLPLTFFAQSKLAYVNVDEVFSKMPELKDVETKLSTKNEAVKKSLTAMQTEYNQMLERYGKTPTDSITQAIAEDRQKQMMDFQERYRVFSNNSQQELEKEQQTLLAPLQQKLMKAIKDVGEENGYTYILNSGTLLHIGADAKDANAQVKAKLGITN</sequence>
<dbReference type="EMBL" id="FLUM01000001">
    <property type="protein sequence ID" value="SBV91522.1"/>
    <property type="molecule type" value="Genomic_DNA"/>
</dbReference>
<comment type="similarity">
    <text evidence="1">Belongs to the Skp family.</text>
</comment>
<evidence type="ECO:0000313" key="4">
    <source>
        <dbReference type="EMBL" id="SBV91522.1"/>
    </source>
</evidence>
<dbReference type="PANTHER" id="PTHR35089">
    <property type="entry name" value="CHAPERONE PROTEIN SKP"/>
    <property type="match status" value="1"/>
</dbReference>
<dbReference type="GO" id="GO:0051082">
    <property type="term" value="F:unfolded protein binding"/>
    <property type="evidence" value="ECO:0007669"/>
    <property type="project" value="InterPro"/>
</dbReference>
<evidence type="ECO:0000256" key="2">
    <source>
        <dbReference type="ARBA" id="ARBA00022729"/>
    </source>
</evidence>
<reference evidence="4" key="1">
    <citation type="submission" date="2016-04" db="EMBL/GenBank/DDBJ databases">
        <authorList>
            <person name="Evans L.H."/>
            <person name="Alamgir A."/>
            <person name="Owens N."/>
            <person name="Weber N.D."/>
            <person name="Virtaneva K."/>
            <person name="Barbian K."/>
            <person name="Babar A."/>
            <person name="Rosenke K."/>
        </authorList>
    </citation>
    <scope>NUCLEOTIDE SEQUENCE</scope>
    <source>
        <strain evidence="4">86-1</strain>
    </source>
</reference>
<keyword evidence="2 3" id="KW-0732">Signal</keyword>
<dbReference type="SMART" id="SM00935">
    <property type="entry name" value="OmpH"/>
    <property type="match status" value="1"/>
</dbReference>
<dbReference type="SUPFAM" id="SSF111384">
    <property type="entry name" value="OmpH-like"/>
    <property type="match status" value="1"/>
</dbReference>
<dbReference type="InterPro" id="IPR024930">
    <property type="entry name" value="Skp_dom_sf"/>
</dbReference>
<gene>
    <name evidence="4" type="ORF">KL86DYS1_10362</name>
</gene>
<dbReference type="GO" id="GO:0050821">
    <property type="term" value="P:protein stabilization"/>
    <property type="evidence" value="ECO:0007669"/>
    <property type="project" value="TreeGrafter"/>
</dbReference>
<dbReference type="RefSeq" id="WP_296938265.1">
    <property type="nucleotide sequence ID" value="NZ_LT599032.1"/>
</dbReference>
<feature type="signal peptide" evidence="3">
    <location>
        <begin position="1"/>
        <end position="18"/>
    </location>
</feature>
<name>A0A212IWJ6_9BACT</name>
<feature type="chain" id="PRO_5013143549" description="Outer membrane protein" evidence="3">
    <location>
        <begin position="19"/>
        <end position="166"/>
    </location>
</feature>
<evidence type="ECO:0000256" key="3">
    <source>
        <dbReference type="SAM" id="SignalP"/>
    </source>
</evidence>
<dbReference type="GO" id="GO:0005829">
    <property type="term" value="C:cytosol"/>
    <property type="evidence" value="ECO:0007669"/>
    <property type="project" value="TreeGrafter"/>
</dbReference>
<evidence type="ECO:0000256" key="1">
    <source>
        <dbReference type="ARBA" id="ARBA00009091"/>
    </source>
</evidence>
<dbReference type="AlphaFoldDB" id="A0A212IWJ6"/>
<dbReference type="Pfam" id="PF03938">
    <property type="entry name" value="OmpH"/>
    <property type="match status" value="1"/>
</dbReference>
<accession>A0A212IWJ6</accession>
<dbReference type="PANTHER" id="PTHR35089:SF1">
    <property type="entry name" value="CHAPERONE PROTEIN SKP"/>
    <property type="match status" value="1"/>
</dbReference>
<organism evidence="4">
    <name type="scientific">uncultured Dysgonomonas sp</name>
    <dbReference type="NCBI Taxonomy" id="206096"/>
    <lineage>
        <taxon>Bacteria</taxon>
        <taxon>Pseudomonadati</taxon>
        <taxon>Bacteroidota</taxon>
        <taxon>Bacteroidia</taxon>
        <taxon>Bacteroidales</taxon>
        <taxon>Dysgonomonadaceae</taxon>
        <taxon>Dysgonomonas</taxon>
        <taxon>environmental samples</taxon>
    </lineage>
</organism>